<evidence type="ECO:0000256" key="4">
    <source>
        <dbReference type="ARBA" id="ARBA00022448"/>
    </source>
</evidence>
<dbReference type="GO" id="GO:0098797">
    <property type="term" value="C:plasma membrane protein complex"/>
    <property type="evidence" value="ECO:0007669"/>
    <property type="project" value="TreeGrafter"/>
</dbReference>
<keyword evidence="17" id="KW-1185">Reference proteome</keyword>
<reference evidence="16 17" key="1">
    <citation type="submission" date="2019-06" db="EMBL/GenBank/DDBJ databases">
        <title>Genome analyses of bacteria isolated from kimchi.</title>
        <authorList>
            <person name="Lee S."/>
            <person name="Ahn S."/>
            <person name="Roh S."/>
        </authorList>
    </citation>
    <scope>NUCLEOTIDE SEQUENCE [LARGE SCALE GENOMIC DNA]</scope>
    <source>
        <strain evidence="16 17">CBA4606</strain>
    </source>
</reference>
<dbReference type="GO" id="GO:0015031">
    <property type="term" value="P:protein transport"/>
    <property type="evidence" value="ECO:0007669"/>
    <property type="project" value="UniProtKB-UniRule"/>
</dbReference>
<keyword evidence="5 13" id="KW-1003">Cell membrane</keyword>
<keyword evidence="11" id="KW-0472">Membrane</keyword>
<proteinExistence type="inferred from homology"/>
<dbReference type="AlphaFoldDB" id="A0A5B8SX49"/>
<evidence type="ECO:0000256" key="8">
    <source>
        <dbReference type="ARBA" id="ARBA00022737"/>
    </source>
</evidence>
<feature type="compositionally biased region" description="Polar residues" evidence="14">
    <location>
        <begin position="127"/>
        <end position="148"/>
    </location>
</feature>
<dbReference type="NCBIfam" id="TIGR01352">
    <property type="entry name" value="tonB_Cterm"/>
    <property type="match status" value="1"/>
</dbReference>
<sequence length="238" mass="25787">MRAGVAILGGLLLTLLLFALLAQLVVPPQAPPELPRQVTLAMVEAPAQQEESPTPASASKAMPEPPTLVAAKPPPAPETPSPVSVPNTPPRETPPLETKIEPDPRPQPEPQPEPKPDPRPWARESSPAPSMDTSANPGDQAPAANTQGEAMEVATPTPTKRVPPEYPARAQRRGIEGFVEMRFTIRPDGSVEPGSIQVVDARPRRVFDQAARRAIADWAFPRAERPRIVTQRLEFQLR</sequence>
<feature type="region of interest" description="Disordered" evidence="14">
    <location>
        <begin position="44"/>
        <end position="173"/>
    </location>
</feature>
<evidence type="ECO:0000256" key="7">
    <source>
        <dbReference type="ARBA" id="ARBA00022692"/>
    </source>
</evidence>
<evidence type="ECO:0000256" key="12">
    <source>
        <dbReference type="ARBA" id="ARBA00025849"/>
    </source>
</evidence>
<keyword evidence="13" id="KW-0735">Signal-anchor</keyword>
<evidence type="ECO:0000256" key="1">
    <source>
        <dbReference type="ARBA" id="ARBA00004383"/>
    </source>
</evidence>
<comment type="subunit">
    <text evidence="12">Homodimer. Forms a complex with the accessory proteins ExbB and ExbD.</text>
</comment>
<dbReference type="RefSeq" id="WP_147185209.1">
    <property type="nucleotide sequence ID" value="NZ_CP042382.1"/>
</dbReference>
<dbReference type="PROSITE" id="PS52015">
    <property type="entry name" value="TONB_CTD"/>
    <property type="match status" value="1"/>
</dbReference>
<dbReference type="GO" id="GO:0031992">
    <property type="term" value="F:energy transducer activity"/>
    <property type="evidence" value="ECO:0007669"/>
    <property type="project" value="InterPro"/>
</dbReference>
<dbReference type="PANTHER" id="PTHR33446">
    <property type="entry name" value="PROTEIN TONB-RELATED"/>
    <property type="match status" value="1"/>
</dbReference>
<dbReference type="Proteomes" id="UP000321272">
    <property type="component" value="Chromosome"/>
</dbReference>
<dbReference type="SUPFAM" id="SSF74653">
    <property type="entry name" value="TolA/TonB C-terminal domain"/>
    <property type="match status" value="1"/>
</dbReference>
<comment type="subcellular location">
    <subcellularLocation>
        <location evidence="1 13">Cell inner membrane</location>
        <topology evidence="1 13">Single-pass membrane protein</topology>
        <orientation evidence="1 13">Periplasmic side</orientation>
    </subcellularLocation>
</comment>
<feature type="domain" description="TonB C-terminal" evidence="15">
    <location>
        <begin position="151"/>
        <end position="238"/>
    </location>
</feature>
<dbReference type="InterPro" id="IPR003538">
    <property type="entry name" value="TonB"/>
</dbReference>
<dbReference type="PRINTS" id="PR01374">
    <property type="entry name" value="TONBPROTEIN"/>
</dbReference>
<dbReference type="EMBL" id="CP042382">
    <property type="protein sequence ID" value="QEA40135.1"/>
    <property type="molecule type" value="Genomic_DNA"/>
</dbReference>
<keyword evidence="10" id="KW-1133">Transmembrane helix</keyword>
<organism evidence="16 17">
    <name type="scientific">Pistricoccus aurantiacus</name>
    <dbReference type="NCBI Taxonomy" id="1883414"/>
    <lineage>
        <taxon>Bacteria</taxon>
        <taxon>Pseudomonadati</taxon>
        <taxon>Pseudomonadota</taxon>
        <taxon>Gammaproteobacteria</taxon>
        <taxon>Oceanospirillales</taxon>
        <taxon>Halomonadaceae</taxon>
        <taxon>Pistricoccus</taxon>
    </lineage>
</organism>
<evidence type="ECO:0000256" key="14">
    <source>
        <dbReference type="SAM" id="MobiDB-lite"/>
    </source>
</evidence>
<evidence type="ECO:0000313" key="16">
    <source>
        <dbReference type="EMBL" id="QEA40135.1"/>
    </source>
</evidence>
<dbReference type="InterPro" id="IPR051045">
    <property type="entry name" value="TonB-dependent_transducer"/>
</dbReference>
<keyword evidence="4 13" id="KW-0813">Transport</keyword>
<feature type="compositionally biased region" description="Basic and acidic residues" evidence="14">
    <location>
        <begin position="98"/>
        <end position="122"/>
    </location>
</feature>
<dbReference type="InterPro" id="IPR037682">
    <property type="entry name" value="TonB_C"/>
</dbReference>
<evidence type="ECO:0000256" key="6">
    <source>
        <dbReference type="ARBA" id="ARBA00022519"/>
    </source>
</evidence>
<keyword evidence="7" id="KW-0812">Transmembrane</keyword>
<evidence type="ECO:0000256" key="9">
    <source>
        <dbReference type="ARBA" id="ARBA00022927"/>
    </source>
</evidence>
<evidence type="ECO:0000256" key="13">
    <source>
        <dbReference type="RuleBase" id="RU362123"/>
    </source>
</evidence>
<evidence type="ECO:0000256" key="2">
    <source>
        <dbReference type="ARBA" id="ARBA00006555"/>
    </source>
</evidence>
<dbReference type="InterPro" id="IPR006260">
    <property type="entry name" value="TonB/TolA_C"/>
</dbReference>
<dbReference type="GO" id="GO:0015891">
    <property type="term" value="P:siderophore transport"/>
    <property type="evidence" value="ECO:0007669"/>
    <property type="project" value="InterPro"/>
</dbReference>
<dbReference type="OrthoDB" id="1628901at2"/>
<evidence type="ECO:0000256" key="10">
    <source>
        <dbReference type="ARBA" id="ARBA00022989"/>
    </source>
</evidence>
<name>A0A5B8SX49_9GAMM</name>
<evidence type="ECO:0000313" key="17">
    <source>
        <dbReference type="Proteomes" id="UP000321272"/>
    </source>
</evidence>
<evidence type="ECO:0000256" key="3">
    <source>
        <dbReference type="ARBA" id="ARBA00022362"/>
    </source>
</evidence>
<evidence type="ECO:0000259" key="15">
    <source>
        <dbReference type="PROSITE" id="PS52015"/>
    </source>
</evidence>
<keyword evidence="9 13" id="KW-0653">Protein transport</keyword>
<dbReference type="PANTHER" id="PTHR33446:SF8">
    <property type="entry name" value="PROTEIN TONB"/>
    <property type="match status" value="1"/>
</dbReference>
<keyword evidence="8" id="KW-0677">Repeat</keyword>
<gene>
    <name evidence="16" type="ORF">FGL86_14305</name>
</gene>
<protein>
    <recommendedName>
        <fullName evidence="3 13">Protein TonB</fullName>
    </recommendedName>
</protein>
<dbReference type="GO" id="GO:0055085">
    <property type="term" value="P:transmembrane transport"/>
    <property type="evidence" value="ECO:0007669"/>
    <property type="project" value="InterPro"/>
</dbReference>
<dbReference type="GO" id="GO:0030288">
    <property type="term" value="C:outer membrane-bounded periplasmic space"/>
    <property type="evidence" value="ECO:0007669"/>
    <property type="project" value="InterPro"/>
</dbReference>
<evidence type="ECO:0000256" key="5">
    <source>
        <dbReference type="ARBA" id="ARBA00022475"/>
    </source>
</evidence>
<comment type="function">
    <text evidence="13">Interacts with outer membrane receptor proteins that carry out high-affinity binding and energy dependent uptake into the periplasmic space of specific substrates. It could act to transduce energy from the cytoplasmic membrane to specific energy-requiring processes in the outer membrane, resulting in the release into the periplasm of ligands bound by these outer membrane proteins.</text>
</comment>
<accession>A0A5B8SX49</accession>
<dbReference type="Pfam" id="PF03544">
    <property type="entry name" value="TonB_C"/>
    <property type="match status" value="1"/>
</dbReference>
<evidence type="ECO:0000256" key="11">
    <source>
        <dbReference type="ARBA" id="ARBA00023136"/>
    </source>
</evidence>
<dbReference type="KEGG" id="paur:FGL86_14305"/>
<dbReference type="Gene3D" id="3.30.2420.10">
    <property type="entry name" value="TonB"/>
    <property type="match status" value="1"/>
</dbReference>
<comment type="similarity">
    <text evidence="2 13">Belongs to the TonB family.</text>
</comment>
<keyword evidence="6 13" id="KW-0997">Cell inner membrane</keyword>